<dbReference type="EC" id="4.2.1.1" evidence="3"/>
<evidence type="ECO:0000256" key="1">
    <source>
        <dbReference type="ARBA" id="ARBA00001947"/>
    </source>
</evidence>
<evidence type="ECO:0000313" key="7">
    <source>
        <dbReference type="EMBL" id="MFC0214743.1"/>
    </source>
</evidence>
<dbReference type="CDD" id="cd03379">
    <property type="entry name" value="beta_CA_cladeD"/>
    <property type="match status" value="1"/>
</dbReference>
<keyword evidence="8" id="KW-1185">Reference proteome</keyword>
<dbReference type="SMART" id="SM00947">
    <property type="entry name" value="Pro_CA"/>
    <property type="match status" value="1"/>
</dbReference>
<evidence type="ECO:0000256" key="3">
    <source>
        <dbReference type="ARBA" id="ARBA00012925"/>
    </source>
</evidence>
<dbReference type="InterPro" id="IPR036874">
    <property type="entry name" value="Carbonic_anhydrase_sf"/>
</dbReference>
<dbReference type="PANTHER" id="PTHR43175:SF3">
    <property type="entry name" value="CARBON DISULFIDE HYDROLASE"/>
    <property type="match status" value="1"/>
</dbReference>
<protein>
    <recommendedName>
        <fullName evidence="3">carbonic anhydrase</fullName>
        <ecNumber evidence="3">4.2.1.1</ecNumber>
    </recommendedName>
</protein>
<dbReference type="RefSeq" id="WP_377472156.1">
    <property type="nucleotide sequence ID" value="NZ_JBHLWN010000077.1"/>
</dbReference>
<proteinExistence type="inferred from homology"/>
<dbReference type="Pfam" id="PF00484">
    <property type="entry name" value="Pro_CA"/>
    <property type="match status" value="1"/>
</dbReference>
<evidence type="ECO:0000256" key="5">
    <source>
        <dbReference type="ARBA" id="ARBA00022833"/>
    </source>
</evidence>
<dbReference type="Proteomes" id="UP001589776">
    <property type="component" value="Unassembled WGS sequence"/>
</dbReference>
<sequence>MTLLTQIMEHNQEFVEKKEYEQFLTDKFPDKKMVIITCMDTRLTELLPRAINLRNGDAKIIKSAGAVVSHPFGAIMRSVIVAVYELGAKEVLVIGHHDCGMTNLNAKSVLDKAKDVGGITEEMVTLLQNAGINLNSWLKGFDNVHDSVTQSVSMIRNHPLLPKQIPVHGLIIEPSTGKLELVVDGYKSLQASE</sequence>
<accession>A0ABV6DQA2</accession>
<dbReference type="PANTHER" id="PTHR43175">
    <property type="entry name" value="CARBONIC ANHYDRASE"/>
    <property type="match status" value="1"/>
</dbReference>
<gene>
    <name evidence="7" type="ORF">ACFFK0_20250</name>
</gene>
<name>A0ABV6DQA2_9BACL</name>
<organism evidence="7 8">
    <name type="scientific">Paenibacillus chartarius</name>
    <dbReference type="NCBI Taxonomy" id="747481"/>
    <lineage>
        <taxon>Bacteria</taxon>
        <taxon>Bacillati</taxon>
        <taxon>Bacillota</taxon>
        <taxon>Bacilli</taxon>
        <taxon>Bacillales</taxon>
        <taxon>Paenibacillaceae</taxon>
        <taxon>Paenibacillus</taxon>
    </lineage>
</organism>
<dbReference type="SUPFAM" id="SSF53056">
    <property type="entry name" value="beta-carbonic anhydrase, cab"/>
    <property type="match status" value="1"/>
</dbReference>
<comment type="cofactor">
    <cofactor evidence="1">
        <name>Zn(2+)</name>
        <dbReference type="ChEBI" id="CHEBI:29105"/>
    </cofactor>
</comment>
<evidence type="ECO:0000256" key="2">
    <source>
        <dbReference type="ARBA" id="ARBA00006217"/>
    </source>
</evidence>
<dbReference type="InterPro" id="IPR001765">
    <property type="entry name" value="Carbonic_anhydrase"/>
</dbReference>
<dbReference type="Gene3D" id="3.40.1050.10">
    <property type="entry name" value="Carbonic anhydrase"/>
    <property type="match status" value="1"/>
</dbReference>
<evidence type="ECO:0000256" key="4">
    <source>
        <dbReference type="ARBA" id="ARBA00022723"/>
    </source>
</evidence>
<keyword evidence="5" id="KW-0862">Zinc</keyword>
<comment type="similarity">
    <text evidence="2">Belongs to the beta-class carbonic anhydrase family.</text>
</comment>
<evidence type="ECO:0000256" key="6">
    <source>
        <dbReference type="ARBA" id="ARBA00048348"/>
    </source>
</evidence>
<dbReference type="EMBL" id="JBHLWN010000077">
    <property type="protein sequence ID" value="MFC0214743.1"/>
    <property type="molecule type" value="Genomic_DNA"/>
</dbReference>
<reference evidence="7 8" key="1">
    <citation type="submission" date="2024-09" db="EMBL/GenBank/DDBJ databases">
        <authorList>
            <person name="Sun Q."/>
            <person name="Mori K."/>
        </authorList>
    </citation>
    <scope>NUCLEOTIDE SEQUENCE [LARGE SCALE GENOMIC DNA]</scope>
    <source>
        <strain evidence="7 8">CCM 7759</strain>
    </source>
</reference>
<comment type="catalytic activity">
    <reaction evidence="6">
        <text>hydrogencarbonate + H(+) = CO2 + H2O</text>
        <dbReference type="Rhea" id="RHEA:10748"/>
        <dbReference type="ChEBI" id="CHEBI:15377"/>
        <dbReference type="ChEBI" id="CHEBI:15378"/>
        <dbReference type="ChEBI" id="CHEBI:16526"/>
        <dbReference type="ChEBI" id="CHEBI:17544"/>
        <dbReference type="EC" id="4.2.1.1"/>
    </reaction>
</comment>
<comment type="caution">
    <text evidence="7">The sequence shown here is derived from an EMBL/GenBank/DDBJ whole genome shotgun (WGS) entry which is preliminary data.</text>
</comment>
<keyword evidence="4" id="KW-0479">Metal-binding</keyword>
<evidence type="ECO:0000313" key="8">
    <source>
        <dbReference type="Proteomes" id="UP001589776"/>
    </source>
</evidence>